<name>A0A4Q4KLG7_9FLAO</name>
<dbReference type="EMBL" id="SETE01000003">
    <property type="protein sequence ID" value="RYM34243.1"/>
    <property type="molecule type" value="Genomic_DNA"/>
</dbReference>
<dbReference type="RefSeq" id="WP_130093683.1">
    <property type="nucleotide sequence ID" value="NZ_SETE01000003.1"/>
</dbReference>
<protein>
    <submittedName>
        <fullName evidence="1">Uncharacterized protein</fullName>
    </submittedName>
</protein>
<proteinExistence type="predicted"/>
<evidence type="ECO:0000313" key="2">
    <source>
        <dbReference type="Proteomes" id="UP000293952"/>
    </source>
</evidence>
<dbReference type="Proteomes" id="UP000293952">
    <property type="component" value="Unassembled WGS sequence"/>
</dbReference>
<dbReference type="AlphaFoldDB" id="A0A4Q4KLG7"/>
<evidence type="ECO:0000313" key="1">
    <source>
        <dbReference type="EMBL" id="RYM34243.1"/>
    </source>
</evidence>
<sequence>MKIITLLIILSHTVCFSHGQTLDVLKSVFGTDYNIQSNERGFEFQKKDFISVKDYQKYQKDVRDSVAFELIFLNIEKDTDALDYLKLTNQQRKTTNGSERKKLRNEYSLNRSDEKLKEVLYQNKLLEPLLFPIIVPFWKRYLQYAPYTFDDRSLFYRSPESQNIYSTLLNHWIIAENSLHPNDVINVIAKRYLDFNTNNPAVGLSNQNIDGYLSWEKNRLTTLLKSNGIDSKVKIEPIEKNLNIDYAIKKEDLIGQWEILNNEYQSFLEYVEDSLLREYLYFNLYDIKEAFRYLDDKKYAFDYFYFSQIHGEPYSLDRIRNRYYRNLNYTSRIKKNNSEVENLIETFNDGLIMAGIPHILIEMDAKRQSSNFSNDDYSADYYNSKKDDLYDLDTIDVMLPIISIKNKNYNIVSLLSYHQAIAFYHWKYPINKSFKNNDWKNYVFSSEEEFNLLKKGIVRDMVVSIPIKAFSYHLILIN</sequence>
<keyword evidence="2" id="KW-1185">Reference proteome</keyword>
<gene>
    <name evidence="1" type="ORF">ERX46_09825</name>
</gene>
<accession>A0A4Q4KLG7</accession>
<dbReference type="OrthoDB" id="9845733at2"/>
<reference evidence="1 2" key="1">
    <citation type="submission" date="2019-02" db="EMBL/GenBank/DDBJ databases">
        <title>Genome sequence of the sea-ice species Brumimicrobium glaciale.</title>
        <authorList>
            <person name="Bowman J.P."/>
        </authorList>
    </citation>
    <scope>NUCLEOTIDE SEQUENCE [LARGE SCALE GENOMIC DNA]</scope>
    <source>
        <strain evidence="1 2">IC156</strain>
    </source>
</reference>
<organism evidence="1 2">
    <name type="scientific">Brumimicrobium glaciale</name>
    <dbReference type="NCBI Taxonomy" id="200475"/>
    <lineage>
        <taxon>Bacteria</taxon>
        <taxon>Pseudomonadati</taxon>
        <taxon>Bacteroidota</taxon>
        <taxon>Flavobacteriia</taxon>
        <taxon>Flavobacteriales</taxon>
        <taxon>Crocinitomicaceae</taxon>
        <taxon>Brumimicrobium</taxon>
    </lineage>
</organism>
<comment type="caution">
    <text evidence="1">The sequence shown here is derived from an EMBL/GenBank/DDBJ whole genome shotgun (WGS) entry which is preliminary data.</text>
</comment>